<comment type="caution">
    <text evidence="1">The sequence shown here is derived from an EMBL/GenBank/DDBJ whole genome shotgun (WGS) entry which is preliminary data.</text>
</comment>
<proteinExistence type="predicted"/>
<dbReference type="EMBL" id="CM056779">
    <property type="protein sequence ID" value="KAJ8719854.1"/>
    <property type="molecule type" value="Genomic_DNA"/>
</dbReference>
<accession>A0ACC2QL24</accession>
<name>A0ACC2QL24_9NEOP</name>
<gene>
    <name evidence="1" type="ORF">PYW08_012029</name>
</gene>
<evidence type="ECO:0000313" key="1">
    <source>
        <dbReference type="EMBL" id="KAJ8719854.1"/>
    </source>
</evidence>
<protein>
    <submittedName>
        <fullName evidence="1">Uncharacterized protein</fullName>
    </submittedName>
</protein>
<dbReference type="Proteomes" id="UP001231649">
    <property type="component" value="Chromosome 3"/>
</dbReference>
<organism evidence="1 2">
    <name type="scientific">Mythimna loreyi</name>
    <dbReference type="NCBI Taxonomy" id="667449"/>
    <lineage>
        <taxon>Eukaryota</taxon>
        <taxon>Metazoa</taxon>
        <taxon>Ecdysozoa</taxon>
        <taxon>Arthropoda</taxon>
        <taxon>Hexapoda</taxon>
        <taxon>Insecta</taxon>
        <taxon>Pterygota</taxon>
        <taxon>Neoptera</taxon>
        <taxon>Endopterygota</taxon>
        <taxon>Lepidoptera</taxon>
        <taxon>Glossata</taxon>
        <taxon>Ditrysia</taxon>
        <taxon>Noctuoidea</taxon>
        <taxon>Noctuidae</taxon>
        <taxon>Noctuinae</taxon>
        <taxon>Hadenini</taxon>
        <taxon>Mythimna</taxon>
    </lineage>
</organism>
<evidence type="ECO:0000313" key="2">
    <source>
        <dbReference type="Proteomes" id="UP001231649"/>
    </source>
</evidence>
<reference evidence="1" key="1">
    <citation type="submission" date="2023-03" db="EMBL/GenBank/DDBJ databases">
        <title>Chromosome-level genomes of two armyworms, Mythimna separata and Mythimna loreyi, provide insights into the biosynthesis and reception of sex pheromones.</title>
        <authorList>
            <person name="Zhao H."/>
        </authorList>
    </citation>
    <scope>NUCLEOTIDE SEQUENCE</scope>
    <source>
        <strain evidence="1">BeijingLab</strain>
    </source>
</reference>
<sequence length="583" mass="63575">MSRREGPRQYCAPLTMRLHAFLLVAGAALCAQAATIPVETDAKLIDVVPDNLDKLPENTSSEQELIDQANTIKDVDNTLRTKPEDIPVEVIVENAQPALKADEEDEEIDRPLPDLRNPGPPQRQEHETQNPEYYASEQQTVALLKQSINEAQNVLRQGFQGITDGIQHIAANNEPIQSLQKNIQALRDSFTAQMVKVNATIQSYLNSESVNIDKPAPQQTKAIHQVEQGLFKLRNEFNRGVSTLAEGVDLVALLKADSEAQTEGSVAPATDNTSSSPPTSGFTGIVETIQQNVQQMWSNFQTSVTQLVQGNLNQGSNRPPAGAQSDSQVPPAPPAASTPNIFENIQNQFNNFLRPNQTQNQVQIQNDQAQNPSQPGLILGVFPAPQPGQFFSGTGPFQQIINNVQNLFQPNRPISQAPQGTQPAGAGQPAQTPTTTAEAATKPESKPEAQAEPAKPEPQATAVTPSGPIRQILQNNPITQSIAGAVQRLQNINNPEKPREEQPTEQIKKLDQDNDESVSQKGHGPNSGDNNDSSISSDRVEQPEPVKEEMKKVPEVQEVPEAEKVLEEEVKEHKTEEVADKTE</sequence>
<keyword evidence="2" id="KW-1185">Reference proteome</keyword>